<dbReference type="InterPro" id="IPR037121">
    <property type="entry name" value="Ribosomal_bL25_C"/>
</dbReference>
<comment type="caution">
    <text evidence="9">The sequence shown here is derived from an EMBL/GenBank/DDBJ whole genome shotgun (WGS) entry which is preliminary data.</text>
</comment>
<dbReference type="InterPro" id="IPR020055">
    <property type="entry name" value="Ribosomal_bL25_short"/>
</dbReference>
<evidence type="ECO:0000256" key="6">
    <source>
        <dbReference type="SAM" id="MobiDB-lite"/>
    </source>
</evidence>
<dbReference type="GO" id="GO:0006412">
    <property type="term" value="P:translation"/>
    <property type="evidence" value="ECO:0007669"/>
    <property type="project" value="UniProtKB-UniRule"/>
</dbReference>
<evidence type="ECO:0000256" key="1">
    <source>
        <dbReference type="ARBA" id="ARBA00022730"/>
    </source>
</evidence>
<dbReference type="FunFam" id="2.40.240.10:FF:000002">
    <property type="entry name" value="50S ribosomal protein L25"/>
    <property type="match status" value="1"/>
</dbReference>
<evidence type="ECO:0000259" key="8">
    <source>
        <dbReference type="Pfam" id="PF14693"/>
    </source>
</evidence>
<dbReference type="Pfam" id="PF14693">
    <property type="entry name" value="Ribosomal_TL5_C"/>
    <property type="match status" value="1"/>
</dbReference>
<dbReference type="PANTHER" id="PTHR33284:SF1">
    <property type="entry name" value="RIBOSOMAL PROTEIN L25_GLN-TRNA SYNTHETASE, ANTI-CODON-BINDING DOMAIN-CONTAINING PROTEIN"/>
    <property type="match status" value="1"/>
</dbReference>
<dbReference type="InterPro" id="IPR020930">
    <property type="entry name" value="Ribosomal_uL5_bac-type"/>
</dbReference>
<evidence type="ECO:0000313" key="10">
    <source>
        <dbReference type="Proteomes" id="UP000315400"/>
    </source>
</evidence>
<keyword evidence="3 5" id="KW-0689">Ribosomal protein</keyword>
<dbReference type="InterPro" id="IPR011035">
    <property type="entry name" value="Ribosomal_bL25/Gln-tRNA_synth"/>
</dbReference>
<dbReference type="Gene3D" id="2.40.240.10">
    <property type="entry name" value="Ribosomal Protein L25, Chain P"/>
    <property type="match status" value="1"/>
</dbReference>
<keyword evidence="4 5" id="KW-0687">Ribonucleoprotein</keyword>
<comment type="subunit">
    <text evidence="5">Part of the 50S ribosomal subunit; part of the 5S rRNA/L5/L18/L25 subcomplex. Contacts the 5S rRNA. Binds to the 5S rRNA independently of L5 and L18.</text>
</comment>
<dbReference type="SUPFAM" id="SSF50715">
    <property type="entry name" value="Ribosomal protein L25-like"/>
    <property type="match status" value="1"/>
</dbReference>
<dbReference type="GO" id="GO:0003735">
    <property type="term" value="F:structural constituent of ribosome"/>
    <property type="evidence" value="ECO:0007669"/>
    <property type="project" value="InterPro"/>
</dbReference>
<organism evidence="9 10">
    <name type="scientific">Spiribacter salinus</name>
    <dbReference type="NCBI Taxonomy" id="1335746"/>
    <lineage>
        <taxon>Bacteria</taxon>
        <taxon>Pseudomonadati</taxon>
        <taxon>Pseudomonadota</taxon>
        <taxon>Gammaproteobacteria</taxon>
        <taxon>Chromatiales</taxon>
        <taxon>Ectothiorhodospiraceae</taxon>
        <taxon>Spiribacter</taxon>
    </lineage>
</organism>
<keyword evidence="2 5" id="KW-0694">RNA-binding</keyword>
<dbReference type="Proteomes" id="UP000315400">
    <property type="component" value="Unassembled WGS sequence"/>
</dbReference>
<dbReference type="InterPro" id="IPR020057">
    <property type="entry name" value="Ribosomal_bL25_b-dom"/>
</dbReference>
<keyword evidence="1 5" id="KW-0699">rRNA-binding</keyword>
<name>A0A540VPH5_9GAMM</name>
<gene>
    <name evidence="5" type="primary">rplY</name>
    <name evidence="5" type="synonym">ctc</name>
    <name evidence="9" type="ORF">FKY71_13210</name>
</gene>
<dbReference type="CDD" id="cd00495">
    <property type="entry name" value="Ribosomal_L25_TL5_CTC"/>
    <property type="match status" value="1"/>
</dbReference>
<dbReference type="InterPro" id="IPR029751">
    <property type="entry name" value="Ribosomal_L25_dom"/>
</dbReference>
<dbReference type="NCBIfam" id="NF004612">
    <property type="entry name" value="PRK05943.1"/>
    <property type="match status" value="1"/>
</dbReference>
<feature type="compositionally biased region" description="Acidic residues" evidence="6">
    <location>
        <begin position="199"/>
        <end position="228"/>
    </location>
</feature>
<dbReference type="HAMAP" id="MF_01334">
    <property type="entry name" value="Ribosomal_bL25_CTC"/>
    <property type="match status" value="1"/>
</dbReference>
<evidence type="ECO:0000256" key="4">
    <source>
        <dbReference type="ARBA" id="ARBA00023274"/>
    </source>
</evidence>
<dbReference type="AlphaFoldDB" id="A0A540VPH5"/>
<dbReference type="InterPro" id="IPR001021">
    <property type="entry name" value="Ribosomal_bL25_long"/>
</dbReference>
<evidence type="ECO:0000256" key="3">
    <source>
        <dbReference type="ARBA" id="ARBA00022980"/>
    </source>
</evidence>
<feature type="region of interest" description="Disordered" evidence="6">
    <location>
        <begin position="173"/>
        <end position="228"/>
    </location>
</feature>
<dbReference type="STRING" id="1260251.SPISAL_07045"/>
<dbReference type="HAMAP" id="MF_01336">
    <property type="entry name" value="Ribosomal_bL25"/>
    <property type="match status" value="1"/>
</dbReference>
<comment type="similarity">
    <text evidence="5">Belongs to the bacterial ribosomal protein bL25 family. CTC subfamily.</text>
</comment>
<reference evidence="9 10" key="1">
    <citation type="submission" date="2019-06" db="EMBL/GenBank/DDBJ databases">
        <title>Metagenome assembled Genome of Spiribacter salinus SL48-SHIP from the microbial mat of Salt Lake 48 (Novosibirsk region, Russia).</title>
        <authorList>
            <person name="Shipova A."/>
            <person name="Rozanov A.S."/>
            <person name="Bryanskaya A.V."/>
            <person name="Peltek S.E."/>
        </authorList>
    </citation>
    <scope>NUCLEOTIDE SEQUENCE [LARGE SCALE GENOMIC DNA]</scope>
    <source>
        <strain evidence="9">SL48-SHIP-2</strain>
    </source>
</reference>
<accession>A0A540VPH5</accession>
<feature type="domain" description="Large ribosomal subunit protein bL25 L25" evidence="7">
    <location>
        <begin position="7"/>
        <end position="95"/>
    </location>
</feature>
<dbReference type="PANTHER" id="PTHR33284">
    <property type="entry name" value="RIBOSOMAL PROTEIN L25/GLN-TRNA SYNTHETASE, ANTI-CODON-BINDING DOMAIN-CONTAINING PROTEIN"/>
    <property type="match status" value="1"/>
</dbReference>
<dbReference type="NCBIfam" id="TIGR00731">
    <property type="entry name" value="bL25_bact_ctc"/>
    <property type="match status" value="1"/>
</dbReference>
<feature type="domain" description="Large ribosomal subunit protein bL25 beta" evidence="8">
    <location>
        <begin position="103"/>
        <end position="194"/>
    </location>
</feature>
<evidence type="ECO:0000259" key="7">
    <source>
        <dbReference type="Pfam" id="PF01386"/>
    </source>
</evidence>
<comment type="function">
    <text evidence="5">This is one of the proteins that binds to the 5S RNA in the ribosome where it forms part of the central protuberance.</text>
</comment>
<protein>
    <recommendedName>
        <fullName evidence="5">Large ribosomal subunit protein bL25</fullName>
    </recommendedName>
    <alternativeName>
        <fullName evidence="5">General stress protein CTC</fullName>
    </alternativeName>
</protein>
<proteinExistence type="inferred from homology"/>
<evidence type="ECO:0000256" key="5">
    <source>
        <dbReference type="HAMAP-Rule" id="MF_01334"/>
    </source>
</evidence>
<dbReference type="Pfam" id="PF01386">
    <property type="entry name" value="Ribosomal_L25p"/>
    <property type="match status" value="1"/>
</dbReference>
<sequence length="228" mass="24929">MSVELKLDATVREDQGKGASRRLRRAKQIPGILYGAGKKPVSLTFDEEQVLRLMREETFFSQILDVKVKGKRVEKAILKDLQRHPFKPLVSHMDLLRIKAGEKMRQTVPIHYLNQEDAVGVKLGGGLVHHDAIEIEVECLPDDLPEAIDVDIAELELGSSIHLSEIDAPEGVVFPGLDPDTDHDPVLVSIHAPRKAVEEDTEEEAGESDAGDTGGGDESEGDSGEAES</sequence>
<evidence type="ECO:0000313" key="9">
    <source>
        <dbReference type="EMBL" id="TQE98556.1"/>
    </source>
</evidence>
<dbReference type="Gene3D" id="2.170.120.20">
    <property type="entry name" value="Ribosomal protein L25, beta domain"/>
    <property type="match status" value="1"/>
</dbReference>
<dbReference type="NCBIfam" id="NF004130">
    <property type="entry name" value="PRK05618.1-5"/>
    <property type="match status" value="1"/>
</dbReference>
<dbReference type="GO" id="GO:0022625">
    <property type="term" value="C:cytosolic large ribosomal subunit"/>
    <property type="evidence" value="ECO:0007669"/>
    <property type="project" value="TreeGrafter"/>
</dbReference>
<dbReference type="EMBL" id="VIFK01000175">
    <property type="protein sequence ID" value="TQE98556.1"/>
    <property type="molecule type" value="Genomic_DNA"/>
</dbReference>
<dbReference type="InterPro" id="IPR020056">
    <property type="entry name" value="Rbsml_bL25/Gln-tRNA_synth_N"/>
</dbReference>
<evidence type="ECO:0000256" key="2">
    <source>
        <dbReference type="ARBA" id="ARBA00022884"/>
    </source>
</evidence>
<dbReference type="GO" id="GO:0008097">
    <property type="term" value="F:5S rRNA binding"/>
    <property type="evidence" value="ECO:0007669"/>
    <property type="project" value="InterPro"/>
</dbReference>
<dbReference type="NCBIfam" id="NF004128">
    <property type="entry name" value="PRK05618.1-2"/>
    <property type="match status" value="1"/>
</dbReference>